<dbReference type="GO" id="GO:0042274">
    <property type="term" value="P:ribosomal small subunit biogenesis"/>
    <property type="evidence" value="ECO:0007669"/>
    <property type="project" value="UniProtKB-UniRule"/>
</dbReference>
<comment type="similarity">
    <text evidence="5">Belongs to the RimM family.</text>
</comment>
<keyword evidence="1 5" id="KW-0963">Cytoplasm</keyword>
<evidence type="ECO:0000256" key="4">
    <source>
        <dbReference type="ARBA" id="ARBA00023186"/>
    </source>
</evidence>
<evidence type="ECO:0000313" key="9">
    <source>
        <dbReference type="Proteomes" id="UP000185766"/>
    </source>
</evidence>
<protein>
    <recommendedName>
        <fullName evidence="5">Ribosome maturation factor RimM</fullName>
    </recommendedName>
</protein>
<dbReference type="Gene3D" id="2.30.30.240">
    <property type="entry name" value="PRC-barrel domain"/>
    <property type="match status" value="1"/>
</dbReference>
<reference evidence="8 9" key="1">
    <citation type="submission" date="2016-10" db="EMBL/GenBank/DDBJ databases">
        <authorList>
            <person name="de Groot N.N."/>
        </authorList>
    </citation>
    <scope>NUCLEOTIDE SEQUENCE [LARGE SCALE GENOMIC DNA]</scope>
    <source>
        <strain evidence="8 9">JCM 19513</strain>
    </source>
</reference>
<gene>
    <name evidence="5" type="primary">rimM</name>
    <name evidence="8" type="ORF">SAMN05216214_104110</name>
</gene>
<dbReference type="EMBL" id="FOAS01000004">
    <property type="protein sequence ID" value="SEK67162.1"/>
    <property type="molecule type" value="Genomic_DNA"/>
</dbReference>
<dbReference type="NCBIfam" id="TIGR02273">
    <property type="entry name" value="16S_RimM"/>
    <property type="match status" value="1"/>
</dbReference>
<dbReference type="GO" id="GO:0043022">
    <property type="term" value="F:ribosome binding"/>
    <property type="evidence" value="ECO:0007669"/>
    <property type="project" value="InterPro"/>
</dbReference>
<evidence type="ECO:0000256" key="3">
    <source>
        <dbReference type="ARBA" id="ARBA00022552"/>
    </source>
</evidence>
<keyword evidence="3 5" id="KW-0698">rRNA processing</keyword>
<dbReference type="HAMAP" id="MF_00014">
    <property type="entry name" value="Ribosome_mat_RimM"/>
    <property type="match status" value="1"/>
</dbReference>
<name>A0A1H7IYW6_9GAMM</name>
<evidence type="ECO:0000256" key="1">
    <source>
        <dbReference type="ARBA" id="ARBA00022490"/>
    </source>
</evidence>
<dbReference type="SUPFAM" id="SSF50447">
    <property type="entry name" value="Translation proteins"/>
    <property type="match status" value="1"/>
</dbReference>
<dbReference type="Pfam" id="PF24986">
    <property type="entry name" value="PRC_RimM"/>
    <property type="match status" value="1"/>
</dbReference>
<keyword evidence="9" id="KW-1185">Reference proteome</keyword>
<proteinExistence type="inferred from homology"/>
<dbReference type="RefSeq" id="WP_074865827.1">
    <property type="nucleotide sequence ID" value="NZ_FOAS01000004.1"/>
</dbReference>
<comment type="subunit">
    <text evidence="5">Binds ribosomal protein uS19.</text>
</comment>
<dbReference type="GO" id="GO:0005840">
    <property type="term" value="C:ribosome"/>
    <property type="evidence" value="ECO:0007669"/>
    <property type="project" value="InterPro"/>
</dbReference>
<sequence length="179" mass="20273">MAATPELAEKLVVLGKITTVYGVQGWVKVHSFTEPMDNLLQYRQWRLRRDGETRQVEIVKIRVHSNSIVAQIKGVDDREVAREFAGFEILLPADQLPKLAVDEYYWHQLIGLKVTNQEGQLLGQVHSLQETGANDVMLVKPCAGSLDGRERMLPYLPEQFVLNIDLAAGEMLVDWDADF</sequence>
<dbReference type="InterPro" id="IPR011961">
    <property type="entry name" value="RimM"/>
</dbReference>
<keyword evidence="2 5" id="KW-0690">Ribosome biogenesis</keyword>
<dbReference type="AlphaFoldDB" id="A0A1H7IYW6"/>
<evidence type="ECO:0000313" key="8">
    <source>
        <dbReference type="EMBL" id="SEK67162.1"/>
    </source>
</evidence>
<organism evidence="8 9">
    <name type="scientific">Atopomonas hussainii</name>
    <dbReference type="NCBI Taxonomy" id="1429083"/>
    <lineage>
        <taxon>Bacteria</taxon>
        <taxon>Pseudomonadati</taxon>
        <taxon>Pseudomonadota</taxon>
        <taxon>Gammaproteobacteria</taxon>
        <taxon>Pseudomonadales</taxon>
        <taxon>Pseudomonadaceae</taxon>
        <taxon>Atopomonas</taxon>
    </lineage>
</organism>
<dbReference type="InterPro" id="IPR011033">
    <property type="entry name" value="PRC_barrel-like_sf"/>
</dbReference>
<evidence type="ECO:0000259" key="6">
    <source>
        <dbReference type="Pfam" id="PF01782"/>
    </source>
</evidence>
<dbReference type="Proteomes" id="UP000185766">
    <property type="component" value="Unassembled WGS sequence"/>
</dbReference>
<comment type="subcellular location">
    <subcellularLocation>
        <location evidence="5">Cytoplasm</location>
    </subcellularLocation>
</comment>
<dbReference type="SUPFAM" id="SSF50346">
    <property type="entry name" value="PRC-barrel domain"/>
    <property type="match status" value="1"/>
</dbReference>
<dbReference type="InterPro" id="IPR036976">
    <property type="entry name" value="RimM_N_sf"/>
</dbReference>
<dbReference type="GO" id="GO:0006364">
    <property type="term" value="P:rRNA processing"/>
    <property type="evidence" value="ECO:0007669"/>
    <property type="project" value="UniProtKB-UniRule"/>
</dbReference>
<dbReference type="PANTHER" id="PTHR33692">
    <property type="entry name" value="RIBOSOME MATURATION FACTOR RIMM"/>
    <property type="match status" value="1"/>
</dbReference>
<feature type="domain" description="Ribosome maturation factor RimM PRC barrel" evidence="7">
    <location>
        <begin position="106"/>
        <end position="176"/>
    </location>
</feature>
<evidence type="ECO:0000259" key="7">
    <source>
        <dbReference type="Pfam" id="PF24986"/>
    </source>
</evidence>
<comment type="function">
    <text evidence="5">An accessory protein needed during the final step in the assembly of 30S ribosomal subunit, possibly for assembly of the head region. Essential for efficient processing of 16S rRNA. May be needed both before and after RbfA during the maturation of 16S rRNA. It has affinity for free ribosomal 30S subunits but not for 70S ribosomes.</text>
</comment>
<dbReference type="Gene3D" id="2.40.30.60">
    <property type="entry name" value="RimM"/>
    <property type="match status" value="1"/>
</dbReference>
<keyword evidence="4 5" id="KW-0143">Chaperone</keyword>
<comment type="domain">
    <text evidence="5">The PRC barrel domain binds ribosomal protein uS19.</text>
</comment>
<dbReference type="GO" id="GO:0005737">
    <property type="term" value="C:cytoplasm"/>
    <property type="evidence" value="ECO:0007669"/>
    <property type="project" value="UniProtKB-SubCell"/>
</dbReference>
<dbReference type="InterPro" id="IPR009000">
    <property type="entry name" value="Transl_B-barrel_sf"/>
</dbReference>
<dbReference type="PANTHER" id="PTHR33692:SF1">
    <property type="entry name" value="RIBOSOME MATURATION FACTOR RIMM"/>
    <property type="match status" value="1"/>
</dbReference>
<feature type="domain" description="RimM N-terminal" evidence="6">
    <location>
        <begin position="14"/>
        <end position="94"/>
    </location>
</feature>
<evidence type="ECO:0000256" key="2">
    <source>
        <dbReference type="ARBA" id="ARBA00022517"/>
    </source>
</evidence>
<accession>A0A1H7IYW6</accession>
<dbReference type="InterPro" id="IPR056792">
    <property type="entry name" value="PRC_RimM"/>
</dbReference>
<dbReference type="Pfam" id="PF01782">
    <property type="entry name" value="RimM"/>
    <property type="match status" value="1"/>
</dbReference>
<dbReference type="InterPro" id="IPR002676">
    <property type="entry name" value="RimM_N"/>
</dbReference>
<evidence type="ECO:0000256" key="5">
    <source>
        <dbReference type="HAMAP-Rule" id="MF_00014"/>
    </source>
</evidence>
<dbReference type="STRING" id="1429083.GCA_001885685_02728"/>